<keyword evidence="4" id="KW-1185">Reference proteome</keyword>
<organism evidence="3 4">
    <name type="scientific">Ilex paraguariensis</name>
    <name type="common">yerba mate</name>
    <dbReference type="NCBI Taxonomy" id="185542"/>
    <lineage>
        <taxon>Eukaryota</taxon>
        <taxon>Viridiplantae</taxon>
        <taxon>Streptophyta</taxon>
        <taxon>Embryophyta</taxon>
        <taxon>Tracheophyta</taxon>
        <taxon>Spermatophyta</taxon>
        <taxon>Magnoliopsida</taxon>
        <taxon>eudicotyledons</taxon>
        <taxon>Gunneridae</taxon>
        <taxon>Pentapetalae</taxon>
        <taxon>asterids</taxon>
        <taxon>campanulids</taxon>
        <taxon>Aquifoliales</taxon>
        <taxon>Aquifoliaceae</taxon>
        <taxon>Ilex</taxon>
    </lineage>
</organism>
<feature type="region of interest" description="Disordered" evidence="2">
    <location>
        <begin position="145"/>
        <end position="177"/>
    </location>
</feature>
<feature type="compositionally biased region" description="Polar residues" evidence="2">
    <location>
        <begin position="145"/>
        <end position="167"/>
    </location>
</feature>
<comment type="caution">
    <text evidence="3">The sequence shown here is derived from an EMBL/GenBank/DDBJ whole genome shotgun (WGS) entry which is preliminary data.</text>
</comment>
<evidence type="ECO:0000313" key="4">
    <source>
        <dbReference type="Proteomes" id="UP001642360"/>
    </source>
</evidence>
<dbReference type="InterPro" id="IPR044842">
    <property type="entry name" value="ALKBH9B/ALKBH10B-like"/>
</dbReference>
<reference evidence="3 4" key="1">
    <citation type="submission" date="2024-02" db="EMBL/GenBank/DDBJ databases">
        <authorList>
            <person name="Vignale AGUSTIN F."/>
            <person name="Sosa J E."/>
            <person name="Modenutti C."/>
        </authorList>
    </citation>
    <scope>NUCLEOTIDE SEQUENCE [LARGE SCALE GENOMIC DNA]</scope>
</reference>
<dbReference type="EMBL" id="CAUOFW020006858">
    <property type="protein sequence ID" value="CAK9176619.1"/>
    <property type="molecule type" value="Genomic_DNA"/>
</dbReference>
<name>A0ABC8U4E3_9AQUA</name>
<feature type="region of interest" description="Disordered" evidence="2">
    <location>
        <begin position="316"/>
        <end position="350"/>
    </location>
</feature>
<evidence type="ECO:0000256" key="2">
    <source>
        <dbReference type="SAM" id="MobiDB-lite"/>
    </source>
</evidence>
<dbReference type="InterPro" id="IPR037151">
    <property type="entry name" value="AlkB-like_sf"/>
</dbReference>
<comment type="similarity">
    <text evidence="1">Belongs to the alkB family.</text>
</comment>
<dbReference type="Proteomes" id="UP001642360">
    <property type="component" value="Unassembled WGS sequence"/>
</dbReference>
<evidence type="ECO:0008006" key="5">
    <source>
        <dbReference type="Google" id="ProtNLM"/>
    </source>
</evidence>
<dbReference type="Gene3D" id="2.60.120.590">
    <property type="entry name" value="Alpha-ketoglutarate-dependent dioxygenase AlkB-like"/>
    <property type="match status" value="1"/>
</dbReference>
<sequence>MIQLGHPVVDAAAEDDALAGTYKDRRLEPIPGFMQDVIERLIAMQIVTVKPDSCIIDIFKEGDHSQPHMWPHWFGRPVCVLFLTECDMTFGKVILADHPGDYRGSLKLSLTPGSMLVMQGRAADFARHALPSLRKHRVLVTLTKSQPRKTPSDGQRFSSPVVTSHSHWVSPPSRSPNHIRHPVGPKHYGSLPTTGVLPAPAACPQLPPPNGIQPIFVPSTVATAMPFPAPVSLQPASAGWTAAPPPRLPVPGTGVFLPPGSGNASTPSLSLATATESFSMETLSLSEKGNGSGKPNGNNSAYPKGKVDEIVQWQECNGMNDGTGGTMLTTKEEQQQSVDSNTAGKPAGAV</sequence>
<accession>A0ABC8U4E3</accession>
<dbReference type="PANTHER" id="PTHR31447:SF0">
    <property type="entry name" value="HYDROXYPROLINE-RICH GLYCOPROTEIN FAMILY PROTEIN"/>
    <property type="match status" value="1"/>
</dbReference>
<evidence type="ECO:0000256" key="1">
    <source>
        <dbReference type="ARBA" id="ARBA00007879"/>
    </source>
</evidence>
<dbReference type="PANTHER" id="PTHR31447">
    <property type="entry name" value="HYDROXYPROLINE-RICH GLYCOPROTEIN FAMILY PROTEIN-RELATED"/>
    <property type="match status" value="1"/>
</dbReference>
<gene>
    <name evidence="3" type="ORF">ILEXP_LOCUS46476</name>
</gene>
<evidence type="ECO:0000313" key="3">
    <source>
        <dbReference type="EMBL" id="CAK9176619.1"/>
    </source>
</evidence>
<feature type="region of interest" description="Disordered" evidence="2">
    <location>
        <begin position="282"/>
        <end position="304"/>
    </location>
</feature>
<proteinExistence type="inferred from homology"/>
<dbReference type="AlphaFoldDB" id="A0ABC8U4E3"/>
<protein>
    <recommendedName>
        <fullName evidence="5">Alpha-ketoglutarate-dependent dioxygenase AlkB-like domain-containing protein</fullName>
    </recommendedName>
</protein>
<dbReference type="SUPFAM" id="SSF51197">
    <property type="entry name" value="Clavaminate synthase-like"/>
    <property type="match status" value="1"/>
</dbReference>